<protein>
    <submittedName>
        <fullName evidence="2">Uncharacterized protein</fullName>
    </submittedName>
</protein>
<dbReference type="AlphaFoldDB" id="A0A815U6R7"/>
<evidence type="ECO:0000256" key="1">
    <source>
        <dbReference type="SAM" id="SignalP"/>
    </source>
</evidence>
<sequence length="271" mass="32213">MKCKAMLLFLFSVSNILSINEDDLPTSLLLKSFDLQILTQCDIDSLDIILRCMPNLREFTFTFIVGPLDTSYYNILLDGNHWQQMLTSHVPYLNKFDFHISFLMFEETFDLDLILNSFRCFVTQYDGWHMAISRWKTFQEPTISYDLPTSLLLKSFDLQILTQCDVDSLDIILRCMPNLREFTFTFIVGPLDTPYYNILLDGNNWQQVLTSRVPYLNKFDFHMSFYMFEESFNLDLILNSFRCFVTQYDDWHMAISRWKTFQEPISCKLMK</sequence>
<organism evidence="2 3">
    <name type="scientific">Rotaria sordida</name>
    <dbReference type="NCBI Taxonomy" id="392033"/>
    <lineage>
        <taxon>Eukaryota</taxon>
        <taxon>Metazoa</taxon>
        <taxon>Spiralia</taxon>
        <taxon>Gnathifera</taxon>
        <taxon>Rotifera</taxon>
        <taxon>Eurotatoria</taxon>
        <taxon>Bdelloidea</taxon>
        <taxon>Philodinida</taxon>
        <taxon>Philodinidae</taxon>
        <taxon>Rotaria</taxon>
    </lineage>
</organism>
<gene>
    <name evidence="2" type="ORF">SEV965_LOCUS36674</name>
</gene>
<accession>A0A815U6R7</accession>
<evidence type="ECO:0000313" key="3">
    <source>
        <dbReference type="Proteomes" id="UP000663889"/>
    </source>
</evidence>
<reference evidence="2" key="1">
    <citation type="submission" date="2021-02" db="EMBL/GenBank/DDBJ databases">
        <authorList>
            <person name="Nowell W R."/>
        </authorList>
    </citation>
    <scope>NUCLEOTIDE SEQUENCE</scope>
</reference>
<name>A0A815U6R7_9BILA</name>
<dbReference type="EMBL" id="CAJNOU010006828">
    <property type="protein sequence ID" value="CAF1513580.1"/>
    <property type="molecule type" value="Genomic_DNA"/>
</dbReference>
<dbReference type="Proteomes" id="UP000663889">
    <property type="component" value="Unassembled WGS sequence"/>
</dbReference>
<feature type="signal peptide" evidence="1">
    <location>
        <begin position="1"/>
        <end position="18"/>
    </location>
</feature>
<proteinExistence type="predicted"/>
<keyword evidence="1" id="KW-0732">Signal</keyword>
<evidence type="ECO:0000313" key="2">
    <source>
        <dbReference type="EMBL" id="CAF1513580.1"/>
    </source>
</evidence>
<comment type="caution">
    <text evidence="2">The sequence shown here is derived from an EMBL/GenBank/DDBJ whole genome shotgun (WGS) entry which is preliminary data.</text>
</comment>
<feature type="chain" id="PRO_5032895410" evidence="1">
    <location>
        <begin position="19"/>
        <end position="271"/>
    </location>
</feature>